<dbReference type="Pfam" id="PF09980">
    <property type="entry name" value="DUF2214"/>
    <property type="match status" value="1"/>
</dbReference>
<feature type="transmembrane region" description="Helical" evidence="1">
    <location>
        <begin position="196"/>
        <end position="218"/>
    </location>
</feature>
<reference evidence="3 4" key="1">
    <citation type="submission" date="2024-02" db="EMBL/GenBank/DDBJ databases">
        <authorList>
            <person name="Chen Y."/>
            <person name="Shah S."/>
            <person name="Dougan E. K."/>
            <person name="Thang M."/>
            <person name="Chan C."/>
        </authorList>
    </citation>
    <scope>NUCLEOTIDE SEQUENCE [LARGE SCALE GENOMIC DNA]</scope>
</reference>
<keyword evidence="4" id="KW-1185">Reference proteome</keyword>
<sequence>MRHVRRPSRASHALPLLLLAAGSAFLAPPHVAQRVHSAANVADEVRRDRLWPAPLALAPSLVAAPAHAEDDVPGALVAYGHYLALLLSVACLVSERLLVKPGLSADEEQKLVQVDAVYGLAAVLFLGTGVLRVTSYGKGWDFYQHEPIFWLKMTLAAVAGASSFFVTTTLVKRYLARKEDSFAPLSEKLTQRLTSVINAQLLAVFSIPLAATLMARGVGYVEWLPWQVGAAPPVLALLGLGYKYVKEALDWSEEEA</sequence>
<feature type="transmembrane region" description="Helical" evidence="1">
    <location>
        <begin position="224"/>
        <end position="242"/>
    </location>
</feature>
<gene>
    <name evidence="3" type="ORF">CCMP2556_LOCUS47686</name>
</gene>
<feature type="signal peptide" evidence="2">
    <location>
        <begin position="1"/>
        <end position="32"/>
    </location>
</feature>
<keyword evidence="1" id="KW-1133">Transmembrane helix</keyword>
<accession>A0ABP0RKE6</accession>
<dbReference type="Proteomes" id="UP001642484">
    <property type="component" value="Unassembled WGS sequence"/>
</dbReference>
<name>A0ABP0RKE6_9DINO</name>
<keyword evidence="1" id="KW-0472">Membrane</keyword>
<evidence type="ECO:0000256" key="1">
    <source>
        <dbReference type="SAM" id="Phobius"/>
    </source>
</evidence>
<organism evidence="3 4">
    <name type="scientific">Durusdinium trenchii</name>
    <dbReference type="NCBI Taxonomy" id="1381693"/>
    <lineage>
        <taxon>Eukaryota</taxon>
        <taxon>Sar</taxon>
        <taxon>Alveolata</taxon>
        <taxon>Dinophyceae</taxon>
        <taxon>Suessiales</taxon>
        <taxon>Symbiodiniaceae</taxon>
        <taxon>Durusdinium</taxon>
    </lineage>
</organism>
<proteinExistence type="predicted"/>
<keyword evidence="2" id="KW-0732">Signal</keyword>
<dbReference type="EMBL" id="CAXAMN010026173">
    <property type="protein sequence ID" value="CAK9101086.1"/>
    <property type="molecule type" value="Genomic_DNA"/>
</dbReference>
<feature type="transmembrane region" description="Helical" evidence="1">
    <location>
        <begin position="111"/>
        <end position="133"/>
    </location>
</feature>
<dbReference type="InterPro" id="IPR018706">
    <property type="entry name" value="DUF2214_membrane"/>
</dbReference>
<protein>
    <submittedName>
        <fullName evidence="3">Uncharacterized protein</fullName>
    </submittedName>
</protein>
<keyword evidence="1" id="KW-0812">Transmembrane</keyword>
<evidence type="ECO:0000313" key="3">
    <source>
        <dbReference type="EMBL" id="CAK9101086.1"/>
    </source>
</evidence>
<feature type="chain" id="PRO_5046532954" evidence="2">
    <location>
        <begin position="33"/>
        <end position="256"/>
    </location>
</feature>
<evidence type="ECO:0000313" key="4">
    <source>
        <dbReference type="Proteomes" id="UP001642484"/>
    </source>
</evidence>
<evidence type="ECO:0000256" key="2">
    <source>
        <dbReference type="SAM" id="SignalP"/>
    </source>
</evidence>
<feature type="transmembrane region" description="Helical" evidence="1">
    <location>
        <begin position="79"/>
        <end position="99"/>
    </location>
</feature>
<comment type="caution">
    <text evidence="3">The sequence shown here is derived from an EMBL/GenBank/DDBJ whole genome shotgun (WGS) entry which is preliminary data.</text>
</comment>
<feature type="transmembrane region" description="Helical" evidence="1">
    <location>
        <begin position="153"/>
        <end position="175"/>
    </location>
</feature>